<gene>
    <name evidence="13" type="ORF">Tsubulata_034479</name>
</gene>
<dbReference type="Pfam" id="PF03007">
    <property type="entry name" value="WS_DGAT_cat"/>
    <property type="match status" value="1"/>
</dbReference>
<dbReference type="GO" id="GO:0047196">
    <property type="term" value="F:long-chain-alcohol O-fatty-acyltransferase activity"/>
    <property type="evidence" value="ECO:0007669"/>
    <property type="project" value="UniProtKB-EC"/>
</dbReference>
<evidence type="ECO:0000256" key="1">
    <source>
        <dbReference type="ARBA" id="ARBA00004162"/>
    </source>
</evidence>
<dbReference type="InterPro" id="IPR045034">
    <property type="entry name" value="O-acyltransferase_WSD1-like"/>
</dbReference>
<dbReference type="GO" id="GO:0004144">
    <property type="term" value="F:diacylglycerol O-acyltransferase activity"/>
    <property type="evidence" value="ECO:0007669"/>
    <property type="project" value="UniProtKB-EC"/>
</dbReference>
<comment type="caution">
    <text evidence="13">The sequence shown here is derived from an EMBL/GenBank/DDBJ whole genome shotgun (WGS) entry which is preliminary data.</text>
</comment>
<evidence type="ECO:0000256" key="2">
    <source>
        <dbReference type="ARBA" id="ARBA00004586"/>
    </source>
</evidence>
<dbReference type="AlphaFoldDB" id="A0A9Q0G0D6"/>
<dbReference type="GO" id="GO:0005886">
    <property type="term" value="C:plasma membrane"/>
    <property type="evidence" value="ECO:0007669"/>
    <property type="project" value="UniProtKB-SubCell"/>
</dbReference>
<dbReference type="EMBL" id="JAKUCV010002845">
    <property type="protein sequence ID" value="KAJ4841234.1"/>
    <property type="molecule type" value="Genomic_DNA"/>
</dbReference>
<evidence type="ECO:0000256" key="8">
    <source>
        <dbReference type="ARBA" id="ARBA00024360"/>
    </source>
</evidence>
<evidence type="ECO:0000256" key="7">
    <source>
        <dbReference type="ARBA" id="ARBA00023315"/>
    </source>
</evidence>
<keyword evidence="14" id="KW-1185">Reference proteome</keyword>
<proteinExistence type="inferred from homology"/>
<keyword evidence="7" id="KW-0012">Acyltransferase</keyword>
<evidence type="ECO:0000313" key="14">
    <source>
        <dbReference type="Proteomes" id="UP001141552"/>
    </source>
</evidence>
<organism evidence="13 14">
    <name type="scientific">Turnera subulata</name>
    <dbReference type="NCBI Taxonomy" id="218843"/>
    <lineage>
        <taxon>Eukaryota</taxon>
        <taxon>Viridiplantae</taxon>
        <taxon>Streptophyta</taxon>
        <taxon>Embryophyta</taxon>
        <taxon>Tracheophyta</taxon>
        <taxon>Spermatophyta</taxon>
        <taxon>Magnoliopsida</taxon>
        <taxon>eudicotyledons</taxon>
        <taxon>Gunneridae</taxon>
        <taxon>Pentapetalae</taxon>
        <taxon>rosids</taxon>
        <taxon>fabids</taxon>
        <taxon>Malpighiales</taxon>
        <taxon>Passifloraceae</taxon>
        <taxon>Turnera</taxon>
    </lineage>
</organism>
<reference evidence="13" key="1">
    <citation type="submission" date="2022-02" db="EMBL/GenBank/DDBJ databases">
        <authorList>
            <person name="Henning P.M."/>
            <person name="McCubbin A.G."/>
            <person name="Shore J.S."/>
        </authorList>
    </citation>
    <scope>NUCLEOTIDE SEQUENCE</scope>
    <source>
        <strain evidence="13">F60SS</strain>
        <tissue evidence="13">Leaves</tissue>
    </source>
</reference>
<comment type="similarity">
    <text evidence="8">In the N-terminal section; belongs to the long-chain O-acyltransferase family.</text>
</comment>
<dbReference type="GO" id="GO:0019432">
    <property type="term" value="P:triglyceride biosynthetic process"/>
    <property type="evidence" value="ECO:0007669"/>
    <property type="project" value="TreeGrafter"/>
</dbReference>
<dbReference type="PANTHER" id="PTHR31650:SF62">
    <property type="entry name" value="O-ACYLTRANSFERASE WSD1 C-TERMINAL DOMAIN-CONTAINING PROTEIN"/>
    <property type="match status" value="1"/>
</dbReference>
<name>A0A9Q0G0D6_9ROSI</name>
<dbReference type="InterPro" id="IPR004255">
    <property type="entry name" value="O-acyltransferase_WSD1_N"/>
</dbReference>
<evidence type="ECO:0008006" key="15">
    <source>
        <dbReference type="Google" id="ProtNLM"/>
    </source>
</evidence>
<dbReference type="InterPro" id="IPR009721">
    <property type="entry name" value="O-acyltransferase_WSD1_C"/>
</dbReference>
<feature type="domain" description="O-acyltransferase WSD1-like N-terminal" evidence="11">
    <location>
        <begin position="102"/>
        <end position="264"/>
    </location>
</feature>
<feature type="domain" description="O-acyltransferase WSD1 C-terminal" evidence="12">
    <location>
        <begin position="317"/>
        <end position="421"/>
    </location>
</feature>
<evidence type="ECO:0000259" key="11">
    <source>
        <dbReference type="Pfam" id="PF03007"/>
    </source>
</evidence>
<dbReference type="PANTHER" id="PTHR31650">
    <property type="entry name" value="O-ACYLTRANSFERASE (WSD1-LIKE) FAMILY PROTEIN"/>
    <property type="match status" value="1"/>
</dbReference>
<keyword evidence="6" id="KW-0256">Endoplasmic reticulum</keyword>
<evidence type="ECO:0000256" key="10">
    <source>
        <dbReference type="ARBA" id="ARBA00048109"/>
    </source>
</evidence>
<evidence type="ECO:0000256" key="3">
    <source>
        <dbReference type="ARBA" id="ARBA00004771"/>
    </source>
</evidence>
<evidence type="ECO:0000256" key="4">
    <source>
        <dbReference type="ARBA" id="ARBA00005189"/>
    </source>
</evidence>
<reference evidence="13" key="2">
    <citation type="journal article" date="2023" name="Plants (Basel)">
        <title>Annotation of the Turnera subulata (Passifloraceae) Draft Genome Reveals the S-Locus Evolved after the Divergence of Turneroideae from Passifloroideae in a Stepwise Manner.</title>
        <authorList>
            <person name="Henning P.M."/>
            <person name="Roalson E.H."/>
            <person name="Mir W."/>
            <person name="McCubbin A.G."/>
            <person name="Shore J.S."/>
        </authorList>
    </citation>
    <scope>NUCLEOTIDE SEQUENCE</scope>
    <source>
        <strain evidence="13">F60SS</strain>
    </source>
</reference>
<sequence>MERTVQEELFEPVSPNGEAMSTTVISLSILAVLELEEALEDSPTTWSLIPNVFLPINPRFSSVMVEDRNGGKRWKRVAVRVQDHVHVPEFPSGMTTKYYEDCLDEYLSKIASQQFPQSQPMWEIHVINYPTSNAACNVIFKLHHSLGDGFSLIGALLSCLQRADDPSLPLTFPSVRLHTTKDSSRKHCMYFMKVPRVLSYLSNTVSDFCSNILKSLIVKDDKSPIRSGRPGTGFLPVTVATITFSLDHVKQIKAKLGVTINDVISGIVFLGTRMYMEAKSSGSGKAVSTSLVPLNTRMFGGYKSIKEMVKPDAESPWGNHMVILSIPVPKLADAEANDPLQFIFKIRKIIQRKRRSFDVFLAARYIQLMHKFGGSKATSRHLYRTCVNSSMGISNVMGPTEKMALANHPVKGLYFVVTGSPLA</sequence>
<comment type="subcellular location">
    <subcellularLocation>
        <location evidence="1">Cell membrane</location>
        <topology evidence="1">Single-pass membrane protein</topology>
    </subcellularLocation>
    <subcellularLocation>
        <location evidence="2">Endoplasmic reticulum membrane</location>
    </subcellularLocation>
</comment>
<feature type="non-terminal residue" evidence="13">
    <location>
        <position position="423"/>
    </location>
</feature>
<dbReference type="OrthoDB" id="619536at2759"/>
<dbReference type="GO" id="GO:0005789">
    <property type="term" value="C:endoplasmic reticulum membrane"/>
    <property type="evidence" value="ECO:0007669"/>
    <property type="project" value="UniProtKB-SubCell"/>
</dbReference>
<comment type="catalytic activity">
    <reaction evidence="9">
        <text>a long chain fatty alcohol + a fatty acyl-CoA = a long-chain alcohol wax ester + CoA</text>
        <dbReference type="Rhea" id="RHEA:38443"/>
        <dbReference type="ChEBI" id="CHEBI:17135"/>
        <dbReference type="ChEBI" id="CHEBI:57287"/>
        <dbReference type="ChEBI" id="CHEBI:77636"/>
        <dbReference type="ChEBI" id="CHEBI:235323"/>
        <dbReference type="EC" id="2.3.1.75"/>
    </reaction>
</comment>
<evidence type="ECO:0000259" key="12">
    <source>
        <dbReference type="Pfam" id="PF06974"/>
    </source>
</evidence>
<evidence type="ECO:0000313" key="13">
    <source>
        <dbReference type="EMBL" id="KAJ4841234.1"/>
    </source>
</evidence>
<keyword evidence="5" id="KW-0808">Transferase</keyword>
<accession>A0A9Q0G0D6</accession>
<dbReference type="Proteomes" id="UP001141552">
    <property type="component" value="Unassembled WGS sequence"/>
</dbReference>
<comment type="catalytic activity">
    <reaction evidence="10">
        <text>an acyl-CoA + a 1,2-diacyl-sn-glycerol = a triacyl-sn-glycerol + CoA</text>
        <dbReference type="Rhea" id="RHEA:10868"/>
        <dbReference type="ChEBI" id="CHEBI:17815"/>
        <dbReference type="ChEBI" id="CHEBI:57287"/>
        <dbReference type="ChEBI" id="CHEBI:58342"/>
        <dbReference type="ChEBI" id="CHEBI:64615"/>
        <dbReference type="EC" id="2.3.1.20"/>
    </reaction>
</comment>
<dbReference type="Pfam" id="PF06974">
    <property type="entry name" value="WS_DGAT_C"/>
    <property type="match status" value="1"/>
</dbReference>
<comment type="pathway">
    <text evidence="4">Lipid metabolism.</text>
</comment>
<evidence type="ECO:0000256" key="6">
    <source>
        <dbReference type="ARBA" id="ARBA00022824"/>
    </source>
</evidence>
<comment type="pathway">
    <text evidence="3">Glycerolipid metabolism; triacylglycerol biosynthesis.</text>
</comment>
<protein>
    <recommendedName>
        <fullName evidence="15">Diacylglycerol O-acyltransferase</fullName>
    </recommendedName>
</protein>
<evidence type="ECO:0000256" key="5">
    <source>
        <dbReference type="ARBA" id="ARBA00022679"/>
    </source>
</evidence>
<evidence type="ECO:0000256" key="9">
    <source>
        <dbReference type="ARBA" id="ARBA00047604"/>
    </source>
</evidence>